<protein>
    <submittedName>
        <fullName evidence="2">Uncharacterized protein</fullName>
    </submittedName>
</protein>
<dbReference type="EMBL" id="ML121527">
    <property type="protein sequence ID" value="RPB29644.1"/>
    <property type="molecule type" value="Genomic_DNA"/>
</dbReference>
<dbReference type="OrthoDB" id="5414022at2759"/>
<reference evidence="2 3" key="1">
    <citation type="journal article" date="2018" name="Nat. Ecol. Evol.">
        <title>Pezizomycetes genomes reveal the molecular basis of ectomycorrhizal truffle lifestyle.</title>
        <authorList>
            <person name="Murat C."/>
            <person name="Payen T."/>
            <person name="Noel B."/>
            <person name="Kuo A."/>
            <person name="Morin E."/>
            <person name="Chen J."/>
            <person name="Kohler A."/>
            <person name="Krizsan K."/>
            <person name="Balestrini R."/>
            <person name="Da Silva C."/>
            <person name="Montanini B."/>
            <person name="Hainaut M."/>
            <person name="Levati E."/>
            <person name="Barry K.W."/>
            <person name="Belfiori B."/>
            <person name="Cichocki N."/>
            <person name="Clum A."/>
            <person name="Dockter R.B."/>
            <person name="Fauchery L."/>
            <person name="Guy J."/>
            <person name="Iotti M."/>
            <person name="Le Tacon F."/>
            <person name="Lindquist E.A."/>
            <person name="Lipzen A."/>
            <person name="Malagnac F."/>
            <person name="Mello A."/>
            <person name="Molinier V."/>
            <person name="Miyauchi S."/>
            <person name="Poulain J."/>
            <person name="Riccioni C."/>
            <person name="Rubini A."/>
            <person name="Sitrit Y."/>
            <person name="Splivallo R."/>
            <person name="Traeger S."/>
            <person name="Wang M."/>
            <person name="Zifcakova L."/>
            <person name="Wipf D."/>
            <person name="Zambonelli A."/>
            <person name="Paolocci F."/>
            <person name="Nowrousian M."/>
            <person name="Ottonello S."/>
            <person name="Baldrian P."/>
            <person name="Spatafora J.W."/>
            <person name="Henrissat B."/>
            <person name="Nagy L.G."/>
            <person name="Aury J.M."/>
            <person name="Wincker P."/>
            <person name="Grigoriev I.V."/>
            <person name="Bonfante P."/>
            <person name="Martin F.M."/>
        </authorList>
    </citation>
    <scope>NUCLEOTIDE SEQUENCE [LARGE SCALE GENOMIC DNA]</scope>
    <source>
        <strain evidence="2 3">ATCC MYA-4762</strain>
    </source>
</reference>
<evidence type="ECO:0000256" key="1">
    <source>
        <dbReference type="SAM" id="MobiDB-lite"/>
    </source>
</evidence>
<accession>A0A3N4M3B5</accession>
<evidence type="ECO:0000313" key="3">
    <source>
        <dbReference type="Proteomes" id="UP000267821"/>
    </source>
</evidence>
<organism evidence="2 3">
    <name type="scientific">Terfezia boudieri ATCC MYA-4762</name>
    <dbReference type="NCBI Taxonomy" id="1051890"/>
    <lineage>
        <taxon>Eukaryota</taxon>
        <taxon>Fungi</taxon>
        <taxon>Dikarya</taxon>
        <taxon>Ascomycota</taxon>
        <taxon>Pezizomycotina</taxon>
        <taxon>Pezizomycetes</taxon>
        <taxon>Pezizales</taxon>
        <taxon>Pezizaceae</taxon>
        <taxon>Terfezia</taxon>
    </lineage>
</organism>
<dbReference type="AlphaFoldDB" id="A0A3N4M3B5"/>
<dbReference type="InParanoid" id="A0A3N4M3B5"/>
<feature type="compositionally biased region" description="Low complexity" evidence="1">
    <location>
        <begin position="9"/>
        <end position="26"/>
    </location>
</feature>
<sequence>MTNSNGLNSPEPVTTSTTTSGPIPTSFVFPIPSTSLPSTTTSDTSTSTSTNYGYAIPTGTWTITGGLTLTTGTCINNPNITNYKEVWYCPDNKIQTIVIHDYSTDHEFSYYLDMDTPTRVRGVSGTPPTGEINDSDKSHFWTFSLQYKQQAPFTTGDNCEVDVNMVFLLGRTKALAGFLE</sequence>
<feature type="compositionally biased region" description="Low complexity" evidence="1">
    <location>
        <begin position="33"/>
        <end position="49"/>
    </location>
</feature>
<keyword evidence="3" id="KW-1185">Reference proteome</keyword>
<name>A0A3N4M3B5_9PEZI</name>
<evidence type="ECO:0000313" key="2">
    <source>
        <dbReference type="EMBL" id="RPB29644.1"/>
    </source>
</evidence>
<feature type="region of interest" description="Disordered" evidence="1">
    <location>
        <begin position="1"/>
        <end position="49"/>
    </location>
</feature>
<dbReference type="Proteomes" id="UP000267821">
    <property type="component" value="Unassembled WGS sequence"/>
</dbReference>
<proteinExistence type="predicted"/>
<gene>
    <name evidence="2" type="ORF">L211DRAFT_832352</name>
</gene>